<dbReference type="GO" id="GO:0000785">
    <property type="term" value="C:chromatin"/>
    <property type="evidence" value="ECO:0007669"/>
    <property type="project" value="TreeGrafter"/>
</dbReference>
<evidence type="ECO:0000256" key="5">
    <source>
        <dbReference type="PROSITE-ProRule" id="PRU00042"/>
    </source>
</evidence>
<keyword evidence="3 5" id="KW-0863">Zinc-finger</keyword>
<keyword evidence="9" id="KW-1185">Reference proteome</keyword>
<proteinExistence type="predicted"/>
<dbReference type="PANTHER" id="PTHR14003">
    <property type="entry name" value="TRANSCRIPTIONAL REPRESSOR PROTEIN YY"/>
    <property type="match status" value="1"/>
</dbReference>
<gene>
    <name evidence="8" type="primary">zfp8</name>
    <name evidence="8" type="ORF">HETIRDRAFT_163823</name>
</gene>
<dbReference type="InterPro" id="IPR013087">
    <property type="entry name" value="Znf_C2H2_type"/>
</dbReference>
<dbReference type="EMBL" id="KI925462">
    <property type="protein sequence ID" value="ETW77845.1"/>
    <property type="molecule type" value="Genomic_DNA"/>
</dbReference>
<dbReference type="eggNOG" id="KOG1721">
    <property type="taxonomic scope" value="Eukaryota"/>
</dbReference>
<evidence type="ECO:0000259" key="7">
    <source>
        <dbReference type="PROSITE" id="PS50157"/>
    </source>
</evidence>
<feature type="compositionally biased region" description="Polar residues" evidence="6">
    <location>
        <begin position="422"/>
        <end position="440"/>
    </location>
</feature>
<dbReference type="HOGENOM" id="CLU_395901_0_0_1"/>
<name>W4JXP6_HETIT</name>
<feature type="domain" description="C2H2-type" evidence="7">
    <location>
        <begin position="347"/>
        <end position="374"/>
    </location>
</feature>
<dbReference type="RefSeq" id="XP_009549866.1">
    <property type="nucleotide sequence ID" value="XM_009551571.1"/>
</dbReference>
<dbReference type="Pfam" id="PF00096">
    <property type="entry name" value="zf-C2H2"/>
    <property type="match status" value="1"/>
</dbReference>
<feature type="compositionally biased region" description="Pro residues" evidence="6">
    <location>
        <begin position="242"/>
        <end position="251"/>
    </location>
</feature>
<dbReference type="Gene3D" id="3.30.160.60">
    <property type="entry name" value="Classic Zinc Finger"/>
    <property type="match status" value="2"/>
</dbReference>
<evidence type="ECO:0000256" key="4">
    <source>
        <dbReference type="ARBA" id="ARBA00022833"/>
    </source>
</evidence>
<dbReference type="KEGG" id="hir:HETIRDRAFT_163823"/>
<keyword evidence="1" id="KW-0479">Metal-binding</keyword>
<dbReference type="AlphaFoldDB" id="W4JXP6"/>
<dbReference type="PANTHER" id="PTHR14003:SF19">
    <property type="entry name" value="YY2 TRANSCRIPTION FACTOR"/>
    <property type="match status" value="1"/>
</dbReference>
<evidence type="ECO:0000256" key="2">
    <source>
        <dbReference type="ARBA" id="ARBA00022737"/>
    </source>
</evidence>
<keyword evidence="4" id="KW-0862">Zinc</keyword>
<dbReference type="SMART" id="SM00355">
    <property type="entry name" value="ZnF_C2H2"/>
    <property type="match status" value="2"/>
</dbReference>
<dbReference type="PROSITE" id="PS00028">
    <property type="entry name" value="ZINC_FINGER_C2H2_1"/>
    <property type="match status" value="2"/>
</dbReference>
<evidence type="ECO:0000256" key="6">
    <source>
        <dbReference type="SAM" id="MobiDB-lite"/>
    </source>
</evidence>
<accession>W4JXP6</accession>
<evidence type="ECO:0000256" key="1">
    <source>
        <dbReference type="ARBA" id="ARBA00022723"/>
    </source>
</evidence>
<sequence>MHPGPPLAPHFSYWSDPHHDYPPPPYPPGGADAQPVPSFPPTFAHCPPQEHVSPLYALPAPAYDAVPQHGLSYLDSTQRSSLALADHPAPVSPRLFSHYDPRSQPPPEPAYVFAAPNASTSASFSSSTGSFHFGVPESQPPSFQPAPLSYHFDTSSHPHQGRPLSSSDDLGLGFEPRTLMLRLDQRSLEPVSSSASPPLVFPTSDSDSSSSNGSGASDSDPDWEDRDGAYSRFALTTALPPTTLPPAPPSFGSPDAQGAMGALPSTSVDAVMGIDSEMGAADMMSTRRRSSRSFVSGDSPAPGTSSTHRAYSAHDDAHHSAEEGAPTEPKPPRRRAKKPSAKTPKMHACIVCRKQFPRPSGLATHMNTHSGAKRVGCHTAYKCPVQTCNKSFAVRSNAKRHLRTHRSAFASSPALQTLSLDASTSGSIARTIRRSSTPTSAPYPHRRSSTVSALHPAPARLSPPPTPLSLSLALPAPHLHSRGDMVAGSPPPPPLATKPRGDAHTHTAPSHAQGYASPSADTGPASCFPASLHSRDNAGWLAARGVFAAPGDFGIDLPWAPRVSVPMAAAPSRPRYHDGFAAGASWGGKYEEAVEAASVRAGEGGAGRWTGMDPRVDSGLGFPYHPAEVRFVASPRLGRFVYASMLSDGFLIILICTVADVAGAGRGVSDLNSIHVEAGRRADLWTRRGGGRVARE</sequence>
<feature type="compositionally biased region" description="Low complexity" evidence="6">
    <location>
        <begin position="468"/>
        <end position="478"/>
    </location>
</feature>
<dbReference type="GO" id="GO:0000981">
    <property type="term" value="F:DNA-binding transcription factor activity, RNA polymerase II-specific"/>
    <property type="evidence" value="ECO:0007669"/>
    <property type="project" value="TreeGrafter"/>
</dbReference>
<reference evidence="8 9" key="1">
    <citation type="journal article" date="2012" name="New Phytol.">
        <title>Insight into trade-off between wood decay and parasitism from the genome of a fungal forest pathogen.</title>
        <authorList>
            <person name="Olson A."/>
            <person name="Aerts A."/>
            <person name="Asiegbu F."/>
            <person name="Belbahri L."/>
            <person name="Bouzid O."/>
            <person name="Broberg A."/>
            <person name="Canback B."/>
            <person name="Coutinho P.M."/>
            <person name="Cullen D."/>
            <person name="Dalman K."/>
            <person name="Deflorio G."/>
            <person name="van Diepen L.T."/>
            <person name="Dunand C."/>
            <person name="Duplessis S."/>
            <person name="Durling M."/>
            <person name="Gonthier P."/>
            <person name="Grimwood J."/>
            <person name="Fossdal C.G."/>
            <person name="Hansson D."/>
            <person name="Henrissat B."/>
            <person name="Hietala A."/>
            <person name="Himmelstrand K."/>
            <person name="Hoffmeister D."/>
            <person name="Hogberg N."/>
            <person name="James T.Y."/>
            <person name="Karlsson M."/>
            <person name="Kohler A."/>
            <person name="Kues U."/>
            <person name="Lee Y.H."/>
            <person name="Lin Y.C."/>
            <person name="Lind M."/>
            <person name="Lindquist E."/>
            <person name="Lombard V."/>
            <person name="Lucas S."/>
            <person name="Lunden K."/>
            <person name="Morin E."/>
            <person name="Murat C."/>
            <person name="Park J."/>
            <person name="Raffaello T."/>
            <person name="Rouze P."/>
            <person name="Salamov A."/>
            <person name="Schmutz J."/>
            <person name="Solheim H."/>
            <person name="Stahlberg J."/>
            <person name="Velez H."/>
            <person name="de Vries R.P."/>
            <person name="Wiebenga A."/>
            <person name="Woodward S."/>
            <person name="Yakovlev I."/>
            <person name="Garbelotto M."/>
            <person name="Martin F."/>
            <person name="Grigoriev I.V."/>
            <person name="Stenlid J."/>
        </authorList>
    </citation>
    <scope>NUCLEOTIDE SEQUENCE [LARGE SCALE GENOMIC DNA]</scope>
    <source>
        <strain evidence="8 9">TC 32-1</strain>
    </source>
</reference>
<feature type="region of interest" description="Disordered" evidence="6">
    <location>
        <begin position="1"/>
        <end position="40"/>
    </location>
</feature>
<dbReference type="STRING" id="747525.W4JXP6"/>
<feature type="compositionally biased region" description="Polar residues" evidence="6">
    <location>
        <begin position="152"/>
        <end position="168"/>
    </location>
</feature>
<dbReference type="InterPro" id="IPR036236">
    <property type="entry name" value="Znf_C2H2_sf"/>
</dbReference>
<dbReference type="OrthoDB" id="6077919at2759"/>
<feature type="compositionally biased region" description="Low complexity" evidence="6">
    <location>
        <begin position="204"/>
        <end position="218"/>
    </location>
</feature>
<dbReference type="Proteomes" id="UP000030671">
    <property type="component" value="Unassembled WGS sequence"/>
</dbReference>
<dbReference type="PROSITE" id="PS50157">
    <property type="entry name" value="ZINC_FINGER_C2H2_2"/>
    <property type="match status" value="2"/>
</dbReference>
<dbReference type="GO" id="GO:0008270">
    <property type="term" value="F:zinc ion binding"/>
    <property type="evidence" value="ECO:0007669"/>
    <property type="project" value="UniProtKB-KW"/>
</dbReference>
<feature type="compositionally biased region" description="Basic and acidic residues" evidence="6">
    <location>
        <begin position="312"/>
        <end position="322"/>
    </location>
</feature>
<dbReference type="SUPFAM" id="SSF57667">
    <property type="entry name" value="beta-beta-alpha zinc fingers"/>
    <property type="match status" value="1"/>
</dbReference>
<feature type="region of interest" description="Disordered" evidence="6">
    <location>
        <begin position="93"/>
        <end position="112"/>
    </location>
</feature>
<dbReference type="GO" id="GO:0031519">
    <property type="term" value="C:PcG protein complex"/>
    <property type="evidence" value="ECO:0007669"/>
    <property type="project" value="TreeGrafter"/>
</dbReference>
<dbReference type="GeneID" id="20667872"/>
<feature type="region of interest" description="Disordered" evidence="6">
    <location>
        <begin position="188"/>
        <end position="262"/>
    </location>
</feature>
<feature type="domain" description="C2H2-type" evidence="7">
    <location>
        <begin position="381"/>
        <end position="410"/>
    </location>
</feature>
<evidence type="ECO:0000313" key="9">
    <source>
        <dbReference type="Proteomes" id="UP000030671"/>
    </source>
</evidence>
<organism evidence="8 9">
    <name type="scientific">Heterobasidion irregulare (strain TC 32-1)</name>
    <dbReference type="NCBI Taxonomy" id="747525"/>
    <lineage>
        <taxon>Eukaryota</taxon>
        <taxon>Fungi</taxon>
        <taxon>Dikarya</taxon>
        <taxon>Basidiomycota</taxon>
        <taxon>Agaricomycotina</taxon>
        <taxon>Agaricomycetes</taxon>
        <taxon>Russulales</taxon>
        <taxon>Bondarzewiaceae</taxon>
        <taxon>Heterobasidion</taxon>
        <taxon>Heterobasidion annosum species complex</taxon>
    </lineage>
</organism>
<feature type="region of interest" description="Disordered" evidence="6">
    <location>
        <begin position="422"/>
        <end position="523"/>
    </location>
</feature>
<evidence type="ECO:0000313" key="8">
    <source>
        <dbReference type="EMBL" id="ETW77845.1"/>
    </source>
</evidence>
<dbReference type="GO" id="GO:0005667">
    <property type="term" value="C:transcription regulator complex"/>
    <property type="evidence" value="ECO:0007669"/>
    <property type="project" value="TreeGrafter"/>
</dbReference>
<feature type="region of interest" description="Disordered" evidence="6">
    <location>
        <begin position="282"/>
        <end position="346"/>
    </location>
</feature>
<keyword evidence="2" id="KW-0677">Repeat</keyword>
<dbReference type="GO" id="GO:0000978">
    <property type="term" value="F:RNA polymerase II cis-regulatory region sequence-specific DNA binding"/>
    <property type="evidence" value="ECO:0007669"/>
    <property type="project" value="TreeGrafter"/>
</dbReference>
<evidence type="ECO:0000256" key="3">
    <source>
        <dbReference type="ARBA" id="ARBA00022771"/>
    </source>
</evidence>
<protein>
    <submittedName>
        <fullName evidence="8">Putative transcription regulator</fullName>
    </submittedName>
</protein>
<feature type="region of interest" description="Disordered" evidence="6">
    <location>
        <begin position="125"/>
        <end position="171"/>
    </location>
</feature>
<dbReference type="InParanoid" id="W4JXP6"/>